<sequence>MRVDEMAACCVAREHDRDDVPDSQSPLLPPPPPDEDTLSWPGNAIGLTGPVLHPTLSDAQKYTVGWICAITTEAVAAQAFLDEEQDGPQHVSLSRLAEPGVAMEHATHRVTPRTGNWWFRVPIHCKSSETNADNACKANDTAATQERCAIERGPMLRSSVPRTLGAC</sequence>
<keyword evidence="3" id="KW-1185">Reference proteome</keyword>
<reference evidence="2" key="1">
    <citation type="journal article" date="2021" name="Nat. Commun.">
        <title>Genetic determinants of endophytism in the Arabidopsis root mycobiome.</title>
        <authorList>
            <person name="Mesny F."/>
            <person name="Miyauchi S."/>
            <person name="Thiergart T."/>
            <person name="Pickel B."/>
            <person name="Atanasova L."/>
            <person name="Karlsson M."/>
            <person name="Huettel B."/>
            <person name="Barry K.W."/>
            <person name="Haridas S."/>
            <person name="Chen C."/>
            <person name="Bauer D."/>
            <person name="Andreopoulos W."/>
            <person name="Pangilinan J."/>
            <person name="LaButti K."/>
            <person name="Riley R."/>
            <person name="Lipzen A."/>
            <person name="Clum A."/>
            <person name="Drula E."/>
            <person name="Henrissat B."/>
            <person name="Kohler A."/>
            <person name="Grigoriev I.V."/>
            <person name="Martin F.M."/>
            <person name="Hacquard S."/>
        </authorList>
    </citation>
    <scope>NUCLEOTIDE SEQUENCE</scope>
    <source>
        <strain evidence="2">MPI-CAGE-AT-0147</strain>
    </source>
</reference>
<dbReference type="Proteomes" id="UP000738349">
    <property type="component" value="Unassembled WGS sequence"/>
</dbReference>
<name>A0A9P9EHW2_9HYPO</name>
<evidence type="ECO:0000313" key="3">
    <source>
        <dbReference type="Proteomes" id="UP000738349"/>
    </source>
</evidence>
<dbReference type="AlphaFoldDB" id="A0A9P9EHW2"/>
<evidence type="ECO:0000256" key="1">
    <source>
        <dbReference type="SAM" id="MobiDB-lite"/>
    </source>
</evidence>
<protein>
    <submittedName>
        <fullName evidence="2">Uncharacterized protein</fullName>
    </submittedName>
</protein>
<gene>
    <name evidence="2" type="ORF">EDB81DRAFT_886083</name>
</gene>
<dbReference type="OrthoDB" id="1577640at2759"/>
<evidence type="ECO:0000313" key="2">
    <source>
        <dbReference type="EMBL" id="KAH7137767.1"/>
    </source>
</evidence>
<organism evidence="2 3">
    <name type="scientific">Dactylonectria macrodidyma</name>
    <dbReference type="NCBI Taxonomy" id="307937"/>
    <lineage>
        <taxon>Eukaryota</taxon>
        <taxon>Fungi</taxon>
        <taxon>Dikarya</taxon>
        <taxon>Ascomycota</taxon>
        <taxon>Pezizomycotina</taxon>
        <taxon>Sordariomycetes</taxon>
        <taxon>Hypocreomycetidae</taxon>
        <taxon>Hypocreales</taxon>
        <taxon>Nectriaceae</taxon>
        <taxon>Dactylonectria</taxon>
    </lineage>
</organism>
<accession>A0A9P9EHW2</accession>
<dbReference type="EMBL" id="JAGMUV010000012">
    <property type="protein sequence ID" value="KAH7137767.1"/>
    <property type="molecule type" value="Genomic_DNA"/>
</dbReference>
<proteinExistence type="predicted"/>
<comment type="caution">
    <text evidence="2">The sequence shown here is derived from an EMBL/GenBank/DDBJ whole genome shotgun (WGS) entry which is preliminary data.</text>
</comment>
<feature type="region of interest" description="Disordered" evidence="1">
    <location>
        <begin position="12"/>
        <end position="39"/>
    </location>
</feature>